<dbReference type="Proteomes" id="UP000295509">
    <property type="component" value="Unassembled WGS sequence"/>
</dbReference>
<accession>A0A4V3HFG6</accession>
<dbReference type="Pfam" id="PF05638">
    <property type="entry name" value="T6SS_HCP"/>
    <property type="match status" value="1"/>
</dbReference>
<organism evidence="1 2">
    <name type="scientific">Paraburkholderia rhizosphaerae</name>
    <dbReference type="NCBI Taxonomy" id="480658"/>
    <lineage>
        <taxon>Bacteria</taxon>
        <taxon>Pseudomonadati</taxon>
        <taxon>Pseudomonadota</taxon>
        <taxon>Betaproteobacteria</taxon>
        <taxon>Burkholderiales</taxon>
        <taxon>Burkholderiaceae</taxon>
        <taxon>Paraburkholderia</taxon>
    </lineage>
</organism>
<dbReference type="SUPFAM" id="SSF141452">
    <property type="entry name" value="Hcp1-like"/>
    <property type="match status" value="1"/>
</dbReference>
<evidence type="ECO:0000313" key="1">
    <source>
        <dbReference type="EMBL" id="TDY53038.1"/>
    </source>
</evidence>
<reference evidence="1 2" key="1">
    <citation type="submission" date="2019-03" db="EMBL/GenBank/DDBJ databases">
        <title>Genomic Encyclopedia of Type Strains, Phase III (KMG-III): the genomes of soil and plant-associated and newly described type strains.</title>
        <authorList>
            <person name="Whitman W."/>
        </authorList>
    </citation>
    <scope>NUCLEOTIDE SEQUENCE [LARGE SCALE GENOMIC DNA]</scope>
    <source>
        <strain evidence="1 2">LMG 29544</strain>
    </source>
</reference>
<keyword evidence="2" id="KW-1185">Reference proteome</keyword>
<dbReference type="InterPro" id="IPR036624">
    <property type="entry name" value="Hcp1-lik_sf"/>
</dbReference>
<dbReference type="PANTHER" id="PTHR36152">
    <property type="entry name" value="CYTOPLASMIC PROTEIN-RELATED"/>
    <property type="match status" value="1"/>
</dbReference>
<proteinExistence type="predicted"/>
<dbReference type="EMBL" id="SORE01000004">
    <property type="protein sequence ID" value="TDY53038.1"/>
    <property type="molecule type" value="Genomic_DNA"/>
</dbReference>
<dbReference type="InterPro" id="IPR008514">
    <property type="entry name" value="T6SS_Hcp"/>
</dbReference>
<dbReference type="PANTHER" id="PTHR36152:SF5">
    <property type="entry name" value="PROTEIN HCP1"/>
    <property type="match status" value="1"/>
</dbReference>
<dbReference type="AlphaFoldDB" id="A0A4V3HFG6"/>
<dbReference type="OrthoDB" id="5066999at2"/>
<dbReference type="Gene3D" id="2.30.110.20">
    <property type="entry name" value="Hcp1-like"/>
    <property type="match status" value="1"/>
</dbReference>
<comment type="caution">
    <text evidence="1">The sequence shown here is derived from an EMBL/GenBank/DDBJ whole genome shotgun (WGS) entry which is preliminary data.</text>
</comment>
<dbReference type="InterPro" id="IPR053165">
    <property type="entry name" value="HSI-I_assembly_Hcp1"/>
</dbReference>
<gene>
    <name evidence="1" type="ORF">BX592_104326</name>
</gene>
<sequence length="114" mass="12270">MADIFLKIVGLDGESQDATHRGEIELDSWRWKIAQQSSMLSGSGGGSAKATVSDLSFVHSIDRASPNLMRYCLTGRRIPEAILTTRKAGGMPLEEPVRIFVGEAVKGIVSRAPA</sequence>
<protein>
    <submittedName>
        <fullName evidence="1">Type VI secretion system (T6SS) effector Hcp</fullName>
    </submittedName>
</protein>
<name>A0A4V3HFG6_9BURK</name>
<evidence type="ECO:0000313" key="2">
    <source>
        <dbReference type="Proteomes" id="UP000295509"/>
    </source>
</evidence>